<name>A0ABS3NC14_9BACI</name>
<dbReference type="InterPro" id="IPR009057">
    <property type="entry name" value="Homeodomain-like_sf"/>
</dbReference>
<feature type="domain" description="Insertion element IS150 protein InsJ-like helix-turn-helix" evidence="3">
    <location>
        <begin position="13"/>
        <end position="61"/>
    </location>
</feature>
<evidence type="ECO:0000313" key="4">
    <source>
        <dbReference type="EMBL" id="MBO1515705.1"/>
    </source>
</evidence>
<keyword evidence="5" id="KW-1185">Reference proteome</keyword>
<evidence type="ECO:0000313" key="5">
    <source>
        <dbReference type="Proteomes" id="UP000663981"/>
    </source>
</evidence>
<evidence type="ECO:0000259" key="3">
    <source>
        <dbReference type="Pfam" id="PF13518"/>
    </source>
</evidence>
<comment type="caution">
    <text evidence="4">The sequence shown here is derived from an EMBL/GenBank/DDBJ whole genome shotgun (WGS) entry which is preliminary data.</text>
</comment>
<sequence>MGKIRTTYTKEIKLKAINLYQKEDMGIRSISKELGIGFTTVQRWIAHYKREGIQGLEEKRGTSRNPLKGRAKKDYESDTEKISRLEAENAYLKKLLAAKRGMIPEKKNR</sequence>
<dbReference type="InterPro" id="IPR055247">
    <property type="entry name" value="InsJ-like_HTH"/>
</dbReference>
<dbReference type="Proteomes" id="UP000663981">
    <property type="component" value="Unassembled WGS sequence"/>
</dbReference>
<organism evidence="4 5">
    <name type="scientific">Metabacillus bambusae</name>
    <dbReference type="NCBI Taxonomy" id="2795218"/>
    <lineage>
        <taxon>Bacteria</taxon>
        <taxon>Bacillati</taxon>
        <taxon>Bacillota</taxon>
        <taxon>Bacilli</taxon>
        <taxon>Bacillales</taxon>
        <taxon>Bacillaceae</taxon>
        <taxon>Metabacillus</taxon>
    </lineage>
</organism>
<gene>
    <name evidence="4" type="ORF">I7822_29400</name>
</gene>
<dbReference type="InterPro" id="IPR052057">
    <property type="entry name" value="IS150/IS1296_orfA-like"/>
</dbReference>
<accession>A0ABS3NC14</accession>
<reference evidence="4 5" key="1">
    <citation type="submission" date="2021-03" db="EMBL/GenBank/DDBJ databases">
        <title>Whole genome sequence of Metabacillus bambusae BG109.</title>
        <authorList>
            <person name="Jeong J.W."/>
        </authorList>
    </citation>
    <scope>NUCLEOTIDE SEQUENCE [LARGE SCALE GENOMIC DNA]</scope>
    <source>
        <strain evidence="4 5">BG109</strain>
    </source>
</reference>
<feature type="region of interest" description="Disordered" evidence="2">
    <location>
        <begin position="56"/>
        <end position="75"/>
    </location>
</feature>
<dbReference type="PANTHER" id="PTHR33795">
    <property type="entry name" value="INSERTION ELEMENT IS150 PROTEIN INSJ"/>
    <property type="match status" value="1"/>
</dbReference>
<comment type="similarity">
    <text evidence="1">Belongs to the IS150/IS1296 orfA family.</text>
</comment>
<proteinExistence type="inferred from homology"/>
<dbReference type="Pfam" id="PF13518">
    <property type="entry name" value="HTH_28"/>
    <property type="match status" value="1"/>
</dbReference>
<evidence type="ECO:0000256" key="1">
    <source>
        <dbReference type="ARBA" id="ARBA00038232"/>
    </source>
</evidence>
<protein>
    <submittedName>
        <fullName evidence="4">Helix-turn-helix domain-containing protein</fullName>
    </submittedName>
</protein>
<evidence type="ECO:0000256" key="2">
    <source>
        <dbReference type="SAM" id="MobiDB-lite"/>
    </source>
</evidence>
<dbReference type="EMBL" id="JAGDEL010000055">
    <property type="protein sequence ID" value="MBO1515705.1"/>
    <property type="molecule type" value="Genomic_DNA"/>
</dbReference>
<dbReference type="Gene3D" id="1.10.10.60">
    <property type="entry name" value="Homeodomain-like"/>
    <property type="match status" value="1"/>
</dbReference>
<dbReference type="SUPFAM" id="SSF46689">
    <property type="entry name" value="Homeodomain-like"/>
    <property type="match status" value="1"/>
</dbReference>
<dbReference type="PANTHER" id="PTHR33795:SF1">
    <property type="entry name" value="INSERTION ELEMENT IS150 PROTEIN INSJ"/>
    <property type="match status" value="1"/>
</dbReference>